<dbReference type="PANTHER" id="PTHR47027">
    <property type="entry name" value="REVERSE TRANSCRIPTASE DOMAIN-CONTAINING PROTEIN"/>
    <property type="match status" value="1"/>
</dbReference>
<name>A0A6P7TRS8_9MOLL</name>
<gene>
    <name evidence="2" type="primary">LOC115227914</name>
</gene>
<dbReference type="KEGG" id="osn:115227914"/>
<protein>
    <submittedName>
        <fullName evidence="2">Uncharacterized protein LOC115227914</fullName>
    </submittedName>
</protein>
<keyword evidence="1" id="KW-1185">Reference proteome</keyword>
<dbReference type="AlphaFoldDB" id="A0A6P7TRS8"/>
<proteinExistence type="predicted"/>
<sequence length="247" mass="28373">MQTLWPRICNKEGIETNGSSLLEHMVGQTLTVTTKWSLQEYWRKVKKLGSLLGDEQDVIMRKTHANSALRSLKENWLKRKGLSTKTRIRLYNSLVKPILLYNAGTWGFSATDNDNLDSFHRDHLRRTLASKWHSRLSSRTVYVRTSSKPISLEITECRWRLFGHILRIDLDAPANAAMEDYFEAGGHRFRGRPRNNLPGTLDRDLKRTGKELKDGDDLDALRDVAQNRGKWNKLITRIVSCAAQALS</sequence>
<dbReference type="PANTHER" id="PTHR47027:SF20">
    <property type="entry name" value="REVERSE TRANSCRIPTASE-LIKE PROTEIN WITH RNA-DIRECTED DNA POLYMERASE DOMAIN"/>
    <property type="match status" value="1"/>
</dbReference>
<evidence type="ECO:0000313" key="1">
    <source>
        <dbReference type="Proteomes" id="UP000515154"/>
    </source>
</evidence>
<evidence type="ECO:0000313" key="2">
    <source>
        <dbReference type="RefSeq" id="XP_029654478.1"/>
    </source>
</evidence>
<dbReference type="Proteomes" id="UP000515154">
    <property type="component" value="Unplaced"/>
</dbReference>
<accession>A0A6P7TRS8</accession>
<reference evidence="2" key="1">
    <citation type="submission" date="2025-08" db="UniProtKB">
        <authorList>
            <consortium name="RefSeq"/>
        </authorList>
    </citation>
    <scope>IDENTIFICATION</scope>
</reference>
<dbReference type="RefSeq" id="XP_029654478.1">
    <property type="nucleotide sequence ID" value="XM_029798618.1"/>
</dbReference>
<organism evidence="1 2">
    <name type="scientific">Octopus sinensis</name>
    <name type="common">East Asian common octopus</name>
    <dbReference type="NCBI Taxonomy" id="2607531"/>
    <lineage>
        <taxon>Eukaryota</taxon>
        <taxon>Metazoa</taxon>
        <taxon>Spiralia</taxon>
        <taxon>Lophotrochozoa</taxon>
        <taxon>Mollusca</taxon>
        <taxon>Cephalopoda</taxon>
        <taxon>Coleoidea</taxon>
        <taxon>Octopodiformes</taxon>
        <taxon>Octopoda</taxon>
        <taxon>Incirrata</taxon>
        <taxon>Octopodidae</taxon>
        <taxon>Octopus</taxon>
    </lineage>
</organism>